<feature type="non-terminal residue" evidence="4">
    <location>
        <position position="437"/>
    </location>
</feature>
<dbReference type="Pfam" id="PF13181">
    <property type="entry name" value="TPR_8"/>
    <property type="match status" value="3"/>
</dbReference>
<proteinExistence type="predicted"/>
<keyword evidence="2" id="KW-0963">Cytoplasm</keyword>
<sequence length="437" mass="50142">LDAVNDDYNTNSVQTSYSLHDAQLHDETVDNVEQSQQTDIENESITDHKIASAKQLLILGRSYQREGRNEEAIKSYEQAVQIADEINQNDIKPKAYQHLGNVFTVTSEYKKAVEYYQKARKISPRLEGDELEVIAYQWLGYNHLQAGQYKESIEYYKEVSCKFDAAVKSYLKVQEISHDLGERKEEANACLMLGDTFQKLKQHKKAIECYQMTLSISEELKDKEMQVVAIQRLGILYLNLASSYSGDFDHEKAIAWHEKALDILGNEPCDHLLHEKALTGLGVAWFNFGDTEKAMESIQESQNVAKNTDTGECEDKKSENVVVFRESEPVITDMLVITCYHVYMSFMEERAHFKNPHLPIEVLFDYFEPAKPEHEYKVEIDEEHDLQLGSSHLDYKFLRLKECEALKDRKGLSPIVRNCLLREGLVVIVGHPGGSKM</sequence>
<dbReference type="EMBL" id="CACRXK020016381">
    <property type="protein sequence ID" value="CAB4029753.1"/>
    <property type="molecule type" value="Genomic_DNA"/>
</dbReference>
<dbReference type="InterPro" id="IPR052386">
    <property type="entry name" value="GPSM"/>
</dbReference>
<comment type="subcellular location">
    <subcellularLocation>
        <location evidence="1">Cytoplasm</location>
    </subcellularLocation>
</comment>
<dbReference type="OrthoDB" id="9991614at2759"/>
<gene>
    <name evidence="4" type="ORF">PACLA_8A021789</name>
</gene>
<dbReference type="GO" id="GO:0005938">
    <property type="term" value="C:cell cortex"/>
    <property type="evidence" value="ECO:0007669"/>
    <property type="project" value="TreeGrafter"/>
</dbReference>
<organism evidence="4 5">
    <name type="scientific">Paramuricea clavata</name>
    <name type="common">Red gorgonian</name>
    <name type="synonym">Violescent sea-whip</name>
    <dbReference type="NCBI Taxonomy" id="317549"/>
    <lineage>
        <taxon>Eukaryota</taxon>
        <taxon>Metazoa</taxon>
        <taxon>Cnidaria</taxon>
        <taxon>Anthozoa</taxon>
        <taxon>Octocorallia</taxon>
        <taxon>Malacalcyonacea</taxon>
        <taxon>Plexauridae</taxon>
        <taxon>Paramuricea</taxon>
    </lineage>
</organism>
<dbReference type="GO" id="GO:0005092">
    <property type="term" value="F:GDP-dissociation inhibitor activity"/>
    <property type="evidence" value="ECO:0007669"/>
    <property type="project" value="TreeGrafter"/>
</dbReference>
<dbReference type="Pfam" id="PF13424">
    <property type="entry name" value="TPR_12"/>
    <property type="match status" value="1"/>
</dbReference>
<dbReference type="Proteomes" id="UP001152795">
    <property type="component" value="Unassembled WGS sequence"/>
</dbReference>
<evidence type="ECO:0000256" key="1">
    <source>
        <dbReference type="ARBA" id="ARBA00004496"/>
    </source>
</evidence>
<dbReference type="Gene3D" id="1.25.40.10">
    <property type="entry name" value="Tetratricopeptide repeat domain"/>
    <property type="match status" value="2"/>
</dbReference>
<comment type="caution">
    <text evidence="4">The sequence shown here is derived from an EMBL/GenBank/DDBJ whole genome shotgun (WGS) entry which is preliminary data.</text>
</comment>
<dbReference type="SUPFAM" id="SSF48452">
    <property type="entry name" value="TPR-like"/>
    <property type="match status" value="1"/>
</dbReference>
<protein>
    <submittedName>
        <fullName evidence="4">Tetratricopeptide repeat</fullName>
    </submittedName>
</protein>
<dbReference type="PROSITE" id="PS50293">
    <property type="entry name" value="TPR_REGION"/>
    <property type="match status" value="1"/>
</dbReference>
<dbReference type="PROSITE" id="PS50005">
    <property type="entry name" value="TPR"/>
    <property type="match status" value="3"/>
</dbReference>
<accession>A0A6S7KNR3</accession>
<dbReference type="GO" id="GO:0000132">
    <property type="term" value="P:establishment of mitotic spindle orientation"/>
    <property type="evidence" value="ECO:0007669"/>
    <property type="project" value="TreeGrafter"/>
</dbReference>
<evidence type="ECO:0000313" key="5">
    <source>
        <dbReference type="Proteomes" id="UP001152795"/>
    </source>
</evidence>
<dbReference type="InterPro" id="IPR011990">
    <property type="entry name" value="TPR-like_helical_dom_sf"/>
</dbReference>
<dbReference type="PANTHER" id="PTHR45954:SF1">
    <property type="entry name" value="LD33695P"/>
    <property type="match status" value="1"/>
</dbReference>
<dbReference type="InterPro" id="IPR019734">
    <property type="entry name" value="TPR_rpt"/>
</dbReference>
<reference evidence="4" key="1">
    <citation type="submission" date="2020-04" db="EMBL/GenBank/DDBJ databases">
        <authorList>
            <person name="Alioto T."/>
            <person name="Alioto T."/>
            <person name="Gomez Garrido J."/>
        </authorList>
    </citation>
    <scope>NUCLEOTIDE SEQUENCE</scope>
    <source>
        <strain evidence="4">A484AB</strain>
    </source>
</reference>
<evidence type="ECO:0000313" key="4">
    <source>
        <dbReference type="EMBL" id="CAB4029753.1"/>
    </source>
</evidence>
<dbReference type="AlphaFoldDB" id="A0A6S7KNR3"/>
<dbReference type="GO" id="GO:0001965">
    <property type="term" value="F:G-protein alpha-subunit binding"/>
    <property type="evidence" value="ECO:0007669"/>
    <property type="project" value="TreeGrafter"/>
</dbReference>
<keyword evidence="3" id="KW-0677">Repeat</keyword>
<name>A0A6S7KNR3_PARCT</name>
<keyword evidence="5" id="KW-1185">Reference proteome</keyword>
<dbReference type="PANTHER" id="PTHR45954">
    <property type="entry name" value="LD33695P"/>
    <property type="match status" value="1"/>
</dbReference>
<evidence type="ECO:0000256" key="2">
    <source>
        <dbReference type="ARBA" id="ARBA00022490"/>
    </source>
</evidence>
<evidence type="ECO:0000256" key="3">
    <source>
        <dbReference type="ARBA" id="ARBA00022737"/>
    </source>
</evidence>
<dbReference type="SMART" id="SM00028">
    <property type="entry name" value="TPR"/>
    <property type="match status" value="6"/>
</dbReference>